<dbReference type="NCBIfam" id="TIGR00014">
    <property type="entry name" value="arsC"/>
    <property type="match status" value="1"/>
</dbReference>
<dbReference type="AlphaFoldDB" id="A0A1H8Z7E0"/>
<keyword evidence="2" id="KW-0560">Oxidoreductase</keyword>
<reference evidence="4 5" key="1">
    <citation type="submission" date="2016-10" db="EMBL/GenBank/DDBJ databases">
        <authorList>
            <person name="de Groot N.N."/>
        </authorList>
    </citation>
    <scope>NUCLEOTIDE SEQUENCE [LARGE SCALE GENOMIC DNA]</scope>
    <source>
        <strain evidence="4 5">DSM 27078</strain>
    </source>
</reference>
<dbReference type="PANTHER" id="PTHR30041:SF4">
    <property type="entry name" value="ARSENATE REDUCTASE"/>
    <property type="match status" value="1"/>
</dbReference>
<dbReference type="STRING" id="1299341.SAMN05444005_101537"/>
<dbReference type="Pfam" id="PF03960">
    <property type="entry name" value="ArsC"/>
    <property type="match status" value="1"/>
</dbReference>
<evidence type="ECO:0000256" key="3">
    <source>
        <dbReference type="PROSITE-ProRule" id="PRU01282"/>
    </source>
</evidence>
<evidence type="ECO:0000256" key="1">
    <source>
        <dbReference type="ARBA" id="ARBA00007198"/>
    </source>
</evidence>
<dbReference type="InterPro" id="IPR006660">
    <property type="entry name" value="Arsenate_reductase-like"/>
</dbReference>
<dbReference type="GO" id="GO:0008794">
    <property type="term" value="F:arsenate reductase (glutaredoxin) activity"/>
    <property type="evidence" value="ECO:0007669"/>
    <property type="project" value="InterPro"/>
</dbReference>
<organism evidence="4 5">
    <name type="scientific">Flavobacterium urocaniciphilum</name>
    <dbReference type="NCBI Taxonomy" id="1299341"/>
    <lineage>
        <taxon>Bacteria</taxon>
        <taxon>Pseudomonadati</taxon>
        <taxon>Bacteroidota</taxon>
        <taxon>Flavobacteriia</taxon>
        <taxon>Flavobacteriales</taxon>
        <taxon>Flavobacteriaceae</taxon>
        <taxon>Flavobacterium</taxon>
    </lineage>
</organism>
<evidence type="ECO:0000313" key="5">
    <source>
        <dbReference type="Proteomes" id="UP000198648"/>
    </source>
</evidence>
<dbReference type="InterPro" id="IPR006659">
    <property type="entry name" value="Arsenate_reductase"/>
</dbReference>
<evidence type="ECO:0000313" key="4">
    <source>
        <dbReference type="EMBL" id="SEP60375.1"/>
    </source>
</evidence>
<proteinExistence type="inferred from homology"/>
<sequence>MITILHNNRCSKSREGLCFIEALNQPFEIINYLDKVPTYSELESIIKKLNIKPIELVRIKEKDWTENFKGKNLSDKEIIEAMINFPKLIERPIVINGNKAVIARPTEKINDIL</sequence>
<dbReference type="EMBL" id="FOEI01000001">
    <property type="protein sequence ID" value="SEP60375.1"/>
    <property type="molecule type" value="Genomic_DNA"/>
</dbReference>
<protein>
    <submittedName>
        <fullName evidence="4">Arsenate reductase</fullName>
    </submittedName>
</protein>
<accession>A0A1H8Z7E0</accession>
<dbReference type="Gene3D" id="3.40.30.10">
    <property type="entry name" value="Glutaredoxin"/>
    <property type="match status" value="1"/>
</dbReference>
<dbReference type="InterPro" id="IPR036249">
    <property type="entry name" value="Thioredoxin-like_sf"/>
</dbReference>
<dbReference type="Proteomes" id="UP000198648">
    <property type="component" value="Unassembled WGS sequence"/>
</dbReference>
<comment type="similarity">
    <text evidence="1 3">Belongs to the ArsC family.</text>
</comment>
<dbReference type="PROSITE" id="PS51353">
    <property type="entry name" value="ARSC"/>
    <property type="match status" value="1"/>
</dbReference>
<evidence type="ECO:0000256" key="2">
    <source>
        <dbReference type="ARBA" id="ARBA00023002"/>
    </source>
</evidence>
<dbReference type="PANTHER" id="PTHR30041">
    <property type="entry name" value="ARSENATE REDUCTASE"/>
    <property type="match status" value="1"/>
</dbReference>
<dbReference type="SUPFAM" id="SSF52833">
    <property type="entry name" value="Thioredoxin-like"/>
    <property type="match status" value="1"/>
</dbReference>
<dbReference type="RefSeq" id="WP_091464775.1">
    <property type="nucleotide sequence ID" value="NZ_FOEI01000001.1"/>
</dbReference>
<dbReference type="OrthoDB" id="9808142at2"/>
<name>A0A1H8Z7E0_9FLAO</name>
<gene>
    <name evidence="4" type="ORF">SAMN05444005_101537</name>
</gene>
<keyword evidence="5" id="KW-1185">Reference proteome</keyword>
<dbReference type="CDD" id="cd03034">
    <property type="entry name" value="ArsC_ArsC"/>
    <property type="match status" value="1"/>
</dbReference>